<feature type="region of interest" description="Disordered" evidence="1">
    <location>
        <begin position="72"/>
        <end position="113"/>
    </location>
</feature>
<evidence type="ECO:0000313" key="3">
    <source>
        <dbReference type="Proteomes" id="UP000567179"/>
    </source>
</evidence>
<evidence type="ECO:0008006" key="4">
    <source>
        <dbReference type="Google" id="ProtNLM"/>
    </source>
</evidence>
<organism evidence="2 3">
    <name type="scientific">Psilocybe cf. subviscida</name>
    <dbReference type="NCBI Taxonomy" id="2480587"/>
    <lineage>
        <taxon>Eukaryota</taxon>
        <taxon>Fungi</taxon>
        <taxon>Dikarya</taxon>
        <taxon>Basidiomycota</taxon>
        <taxon>Agaricomycotina</taxon>
        <taxon>Agaricomycetes</taxon>
        <taxon>Agaricomycetidae</taxon>
        <taxon>Agaricales</taxon>
        <taxon>Agaricineae</taxon>
        <taxon>Strophariaceae</taxon>
        <taxon>Psilocybe</taxon>
    </lineage>
</organism>
<gene>
    <name evidence="2" type="ORF">D9619_003143</name>
</gene>
<accession>A0A8H5AXS1</accession>
<dbReference type="PANTHER" id="PTHR12069">
    <property type="entry name" value="DNA-DIRECTED RNA POLYMERASES III 80 KDA POLYPEPTIDE RNA POLYMERASE III SUBUNIT 5"/>
    <property type="match status" value="1"/>
</dbReference>
<reference evidence="2 3" key="1">
    <citation type="journal article" date="2020" name="ISME J.">
        <title>Uncovering the hidden diversity of litter-decomposition mechanisms in mushroom-forming fungi.</title>
        <authorList>
            <person name="Floudas D."/>
            <person name="Bentzer J."/>
            <person name="Ahren D."/>
            <person name="Johansson T."/>
            <person name="Persson P."/>
            <person name="Tunlid A."/>
        </authorList>
    </citation>
    <scope>NUCLEOTIDE SEQUENCE [LARGE SCALE GENOMIC DNA]</scope>
    <source>
        <strain evidence="2 3">CBS 101986</strain>
    </source>
</reference>
<dbReference type="EMBL" id="JAACJJ010000056">
    <property type="protein sequence ID" value="KAF5312843.1"/>
    <property type="molecule type" value="Genomic_DNA"/>
</dbReference>
<feature type="compositionally biased region" description="Basic and acidic residues" evidence="1">
    <location>
        <begin position="191"/>
        <end position="208"/>
    </location>
</feature>
<sequence length="277" mass="31270">MEEADELVSVLPIHFNDSLAPQLQVHQFPLLTRPLQAPPSAVLSGKRITARYKPNARRFEVHVPVDTRPEVYNVEKSKELGAGRLEDDREKNQERNTREDEDPRLTEVRLRSEEIPQRASQVLGIVKGGKLHLHPISQVHQLRPTLTYLDILSRKNRRRGGAGSDSDSDEGPPPDPDEVAPPIAAPKKEKKTVSDAKEVHATARKADDQAQGGLSTVRREMLHIMREEEDERWTNLEFFDVTTDQSSTVFESLFSQNDEVLSSKGNMTDYIKSIKGL</sequence>
<dbReference type="Proteomes" id="UP000567179">
    <property type="component" value="Unassembled WGS sequence"/>
</dbReference>
<feature type="region of interest" description="Disordered" evidence="1">
    <location>
        <begin position="156"/>
        <end position="212"/>
    </location>
</feature>
<proteinExistence type="predicted"/>
<dbReference type="Pfam" id="PF04801">
    <property type="entry name" value="RPC5"/>
    <property type="match status" value="1"/>
</dbReference>
<protein>
    <recommendedName>
        <fullName evidence="4">DNA-directed RNA polymerase III subunit Rpc5</fullName>
    </recommendedName>
</protein>
<comment type="caution">
    <text evidence="2">The sequence shown here is derived from an EMBL/GenBank/DDBJ whole genome shotgun (WGS) entry which is preliminary data.</text>
</comment>
<evidence type="ECO:0000313" key="2">
    <source>
        <dbReference type="EMBL" id="KAF5312843.1"/>
    </source>
</evidence>
<dbReference type="OrthoDB" id="340681at2759"/>
<name>A0A8H5AXS1_9AGAR</name>
<evidence type="ECO:0000256" key="1">
    <source>
        <dbReference type="SAM" id="MobiDB-lite"/>
    </source>
</evidence>
<dbReference type="PANTHER" id="PTHR12069:SF0">
    <property type="entry name" value="DNA-DIRECTED RNA POLYMERASE III SUBUNIT RPC5"/>
    <property type="match status" value="1"/>
</dbReference>
<dbReference type="AlphaFoldDB" id="A0A8H5AXS1"/>
<dbReference type="InterPro" id="IPR006886">
    <property type="entry name" value="RNA_pol_III_Rpc5"/>
</dbReference>
<feature type="compositionally biased region" description="Acidic residues" evidence="1">
    <location>
        <begin position="166"/>
        <end position="178"/>
    </location>
</feature>
<dbReference type="GO" id="GO:0005666">
    <property type="term" value="C:RNA polymerase III complex"/>
    <property type="evidence" value="ECO:0007669"/>
    <property type="project" value="TreeGrafter"/>
</dbReference>
<dbReference type="GO" id="GO:0042797">
    <property type="term" value="P:tRNA transcription by RNA polymerase III"/>
    <property type="evidence" value="ECO:0007669"/>
    <property type="project" value="TreeGrafter"/>
</dbReference>
<keyword evidence="3" id="KW-1185">Reference proteome</keyword>